<dbReference type="Proteomes" id="UP000077069">
    <property type="component" value="Unassembled WGS sequence"/>
</dbReference>
<name>A0A177CAG7_9PLEO</name>
<sequence length="168" mass="17790">MTPHRVGGVGLVPHYGMEMARCPIGNHKRHDGLGKPLQRIPCWVAVTRAVRRSAVDQRGFACCGAVASLVSAITPHRAWAHGAPPHTPHAVTMPADSAGGGHAPLCLFAYGPENRSRLFGPSFSMKEKVSDVSGFSTRIGSVGCVPSRSWATWLATGLASCDALQHCK</sequence>
<gene>
    <name evidence="1" type="ORF">CC84DRAFT_790608</name>
</gene>
<dbReference type="GeneID" id="28770881"/>
<dbReference type="AlphaFoldDB" id="A0A177CAG7"/>
<organism evidence="1 2">
    <name type="scientific">Paraphaeosphaeria sporulosa</name>
    <dbReference type="NCBI Taxonomy" id="1460663"/>
    <lineage>
        <taxon>Eukaryota</taxon>
        <taxon>Fungi</taxon>
        <taxon>Dikarya</taxon>
        <taxon>Ascomycota</taxon>
        <taxon>Pezizomycotina</taxon>
        <taxon>Dothideomycetes</taxon>
        <taxon>Pleosporomycetidae</taxon>
        <taxon>Pleosporales</taxon>
        <taxon>Massarineae</taxon>
        <taxon>Didymosphaeriaceae</taxon>
        <taxon>Paraphaeosphaeria</taxon>
    </lineage>
</organism>
<evidence type="ECO:0000313" key="1">
    <source>
        <dbReference type="EMBL" id="OAG04366.1"/>
    </source>
</evidence>
<evidence type="ECO:0000313" key="2">
    <source>
        <dbReference type="Proteomes" id="UP000077069"/>
    </source>
</evidence>
<reference evidence="1 2" key="1">
    <citation type="submission" date="2016-05" db="EMBL/GenBank/DDBJ databases">
        <title>Comparative analysis of secretome profiles of manganese(II)-oxidizing ascomycete fungi.</title>
        <authorList>
            <consortium name="DOE Joint Genome Institute"/>
            <person name="Zeiner C.A."/>
            <person name="Purvine S.O."/>
            <person name="Zink E.M."/>
            <person name="Wu S."/>
            <person name="Pasa-Tolic L."/>
            <person name="Chaput D.L."/>
            <person name="Haridas S."/>
            <person name="Grigoriev I.V."/>
            <person name="Santelli C.M."/>
            <person name="Hansel C.M."/>
        </authorList>
    </citation>
    <scope>NUCLEOTIDE SEQUENCE [LARGE SCALE GENOMIC DNA]</scope>
    <source>
        <strain evidence="1 2">AP3s5-JAC2a</strain>
    </source>
</reference>
<proteinExistence type="predicted"/>
<protein>
    <submittedName>
        <fullName evidence="1">Uncharacterized protein</fullName>
    </submittedName>
</protein>
<dbReference type="RefSeq" id="XP_018034731.1">
    <property type="nucleotide sequence ID" value="XM_018187395.1"/>
</dbReference>
<accession>A0A177CAG7</accession>
<dbReference type="EMBL" id="KV441553">
    <property type="protein sequence ID" value="OAG04366.1"/>
    <property type="molecule type" value="Genomic_DNA"/>
</dbReference>
<dbReference type="InParanoid" id="A0A177CAG7"/>
<keyword evidence="2" id="KW-1185">Reference proteome</keyword>